<name>A0ABR1MME2_9PEZI</name>
<sequence length="221" mass="26243">MHLENALHPALWSSWGKYINAVQPPSTFQHQHQRQQFSTQHPQIHFLIVKYSCLISTAKMRSAITTLFTAFLLLFFGTTTSAYKYRMFPYTVTCDGNRPDVNRWELQKGARDAIRGYRRRYPEYYEARKSDKAGNCKDLPWPMYKWDIGINDLIIYYAFEVPTNTLWHCSIEVDETKEVDKEHYFDCANNYERHTWGADEPSSYDEGFDDGEQWHLRTRRS</sequence>
<accession>A0ABR1MME2</accession>
<evidence type="ECO:0000256" key="1">
    <source>
        <dbReference type="SAM" id="Phobius"/>
    </source>
</evidence>
<keyword evidence="3" id="KW-1185">Reference proteome</keyword>
<dbReference type="Proteomes" id="UP001365128">
    <property type="component" value="Unassembled WGS sequence"/>
</dbReference>
<keyword evidence="1" id="KW-0812">Transmembrane</keyword>
<reference evidence="2 3" key="1">
    <citation type="submission" date="2024-04" db="EMBL/GenBank/DDBJ databases">
        <title>Phyllosticta paracitricarpa is synonymous to the EU quarantine fungus P. citricarpa based on phylogenomic analyses.</title>
        <authorList>
            <consortium name="Lawrence Berkeley National Laboratory"/>
            <person name="Van Ingen-Buijs V.A."/>
            <person name="Van Westerhoven A.C."/>
            <person name="Haridas S."/>
            <person name="Skiadas P."/>
            <person name="Martin F."/>
            <person name="Groenewald J.Z."/>
            <person name="Crous P.W."/>
            <person name="Seidl M.F."/>
        </authorList>
    </citation>
    <scope>NUCLEOTIDE SEQUENCE [LARGE SCALE GENOMIC DNA]</scope>
    <source>
        <strain evidence="2 3">CBS 122670</strain>
    </source>
</reference>
<organism evidence="2 3">
    <name type="scientific">Phyllosticta citricarpa</name>
    <dbReference type="NCBI Taxonomy" id="55181"/>
    <lineage>
        <taxon>Eukaryota</taxon>
        <taxon>Fungi</taxon>
        <taxon>Dikarya</taxon>
        <taxon>Ascomycota</taxon>
        <taxon>Pezizomycotina</taxon>
        <taxon>Dothideomycetes</taxon>
        <taxon>Dothideomycetes incertae sedis</taxon>
        <taxon>Botryosphaeriales</taxon>
        <taxon>Phyllostictaceae</taxon>
        <taxon>Phyllosticta</taxon>
    </lineage>
</organism>
<keyword evidence="1" id="KW-0472">Membrane</keyword>
<comment type="caution">
    <text evidence="2">The sequence shown here is derived from an EMBL/GenBank/DDBJ whole genome shotgun (WGS) entry which is preliminary data.</text>
</comment>
<protein>
    <submittedName>
        <fullName evidence="2">Uncharacterized protein</fullName>
    </submittedName>
</protein>
<proteinExistence type="predicted"/>
<evidence type="ECO:0000313" key="2">
    <source>
        <dbReference type="EMBL" id="KAK7553575.1"/>
    </source>
</evidence>
<feature type="transmembrane region" description="Helical" evidence="1">
    <location>
        <begin position="64"/>
        <end position="83"/>
    </location>
</feature>
<keyword evidence="1" id="KW-1133">Transmembrane helix</keyword>
<evidence type="ECO:0000313" key="3">
    <source>
        <dbReference type="Proteomes" id="UP001365128"/>
    </source>
</evidence>
<dbReference type="EMBL" id="JBBPDW010000004">
    <property type="protein sequence ID" value="KAK7553575.1"/>
    <property type="molecule type" value="Genomic_DNA"/>
</dbReference>
<gene>
    <name evidence="2" type="ORF">IWX46DRAFT_590536</name>
</gene>